<keyword evidence="1" id="KW-0732">Signal</keyword>
<name>A0ABQ3R3A7_STRRR</name>
<reference evidence="4" key="1">
    <citation type="submission" date="2023-07" db="EMBL/GenBank/DDBJ databases">
        <title>Whole genome shotgun sequence of Streptomyces achromogenes subsp. rubradiris NBRC 14000.</title>
        <authorList>
            <person name="Komaki H."/>
            <person name="Tamura T."/>
        </authorList>
    </citation>
    <scope>NUCLEOTIDE SEQUENCE [LARGE SCALE GENOMIC DNA]</scope>
    <source>
        <strain evidence="4">NBRC 14000</strain>
    </source>
</reference>
<gene>
    <name evidence="3" type="ORF">Srubr_01900</name>
</gene>
<comment type="caution">
    <text evidence="3">The sequence shown here is derived from an EMBL/GenBank/DDBJ whole genome shotgun (WGS) entry which is preliminary data.</text>
</comment>
<feature type="chain" id="PRO_5046062772" evidence="1">
    <location>
        <begin position="27"/>
        <end position="422"/>
    </location>
</feature>
<dbReference type="InterPro" id="IPR012338">
    <property type="entry name" value="Beta-lactam/transpept-like"/>
</dbReference>
<dbReference type="InterPro" id="IPR050491">
    <property type="entry name" value="AmpC-like"/>
</dbReference>
<evidence type="ECO:0000256" key="1">
    <source>
        <dbReference type="SAM" id="SignalP"/>
    </source>
</evidence>
<dbReference type="EMBL" id="BNEA01000001">
    <property type="protein sequence ID" value="GHI50344.1"/>
    <property type="molecule type" value="Genomic_DNA"/>
</dbReference>
<evidence type="ECO:0000313" key="3">
    <source>
        <dbReference type="EMBL" id="GHI50344.1"/>
    </source>
</evidence>
<organism evidence="3 4">
    <name type="scientific">Streptomyces rubradiris</name>
    <name type="common">Streptomyces achromogenes subsp. rubradiris</name>
    <dbReference type="NCBI Taxonomy" id="285531"/>
    <lineage>
        <taxon>Bacteria</taxon>
        <taxon>Bacillati</taxon>
        <taxon>Actinomycetota</taxon>
        <taxon>Actinomycetes</taxon>
        <taxon>Kitasatosporales</taxon>
        <taxon>Streptomycetaceae</taxon>
        <taxon>Streptomyces</taxon>
    </lineage>
</organism>
<keyword evidence="3" id="KW-0378">Hydrolase</keyword>
<feature type="domain" description="Beta-lactamase-related" evidence="2">
    <location>
        <begin position="91"/>
        <end position="406"/>
    </location>
</feature>
<dbReference type="PANTHER" id="PTHR46825:SF7">
    <property type="entry name" value="D-ALANYL-D-ALANINE CARBOXYPEPTIDASE"/>
    <property type="match status" value="1"/>
</dbReference>
<dbReference type="Gene3D" id="3.40.710.10">
    <property type="entry name" value="DD-peptidase/beta-lactamase superfamily"/>
    <property type="match status" value="1"/>
</dbReference>
<dbReference type="GO" id="GO:0016787">
    <property type="term" value="F:hydrolase activity"/>
    <property type="evidence" value="ECO:0007669"/>
    <property type="project" value="UniProtKB-KW"/>
</dbReference>
<feature type="signal peptide" evidence="1">
    <location>
        <begin position="1"/>
        <end position="26"/>
    </location>
</feature>
<dbReference type="SUPFAM" id="SSF56601">
    <property type="entry name" value="beta-lactamase/transpeptidase-like"/>
    <property type="match status" value="1"/>
</dbReference>
<sequence>MVSATVGRAGVLGAVALSLLAVPARAATGTPDTQAAARQAAATPAAGGRQAAATAAREAATAAARLAAAAPRGPATAALPAPNTAGLATVLRSVVAQGAPGALARIDDHGRTHRVTRGVADRVTGRAISTGDRFRIGSVTKTFTTVVLLQLVDEHRLALDAPVNRYLPGLLPDDRITVRHLLSHRSGLYDYSDDMFAASVSGFEAVREKVFTYRQLVALSLKKPRTNAPGAAYSYSNTNFVVAGLLVEKLTGKPVRTAYRDRIIQPLKLTDTFYVHPDTAIPGRHTRGYLTPDRAGAPLVDATAQTVSWAQSAGALISSARDLDVFYGALLGGRLLSAARLADMERFTKVSSTTAYGLGLRRRDLSCGVSVYGHTGAVQGYYTYSFGTKDGERTLTAMANTSNNTEVLNTLAGALESAFCGK</sequence>
<proteinExistence type="predicted"/>
<keyword evidence="4" id="KW-1185">Reference proteome</keyword>
<evidence type="ECO:0000259" key="2">
    <source>
        <dbReference type="Pfam" id="PF00144"/>
    </source>
</evidence>
<dbReference type="InterPro" id="IPR001466">
    <property type="entry name" value="Beta-lactam-related"/>
</dbReference>
<accession>A0ABQ3R3A7</accession>
<protein>
    <submittedName>
        <fullName evidence="3">Serine hydrolase</fullName>
    </submittedName>
</protein>
<dbReference type="Pfam" id="PF00144">
    <property type="entry name" value="Beta-lactamase"/>
    <property type="match status" value="1"/>
</dbReference>
<dbReference type="RefSeq" id="WP_229927017.1">
    <property type="nucleotide sequence ID" value="NZ_BNCB01000036.1"/>
</dbReference>
<dbReference type="PANTHER" id="PTHR46825">
    <property type="entry name" value="D-ALANYL-D-ALANINE-CARBOXYPEPTIDASE/ENDOPEPTIDASE AMPH"/>
    <property type="match status" value="1"/>
</dbReference>
<dbReference type="Proteomes" id="UP000646738">
    <property type="component" value="Unassembled WGS sequence"/>
</dbReference>
<evidence type="ECO:0000313" key="4">
    <source>
        <dbReference type="Proteomes" id="UP000646738"/>
    </source>
</evidence>